<dbReference type="InterPro" id="IPR000123">
    <property type="entry name" value="Reverse_transcriptase_msDNA"/>
</dbReference>
<feature type="domain" description="Reverse transcriptase" evidence="10">
    <location>
        <begin position="133"/>
        <end position="363"/>
    </location>
</feature>
<keyword evidence="3" id="KW-0548">Nucleotidyltransferase</keyword>
<evidence type="ECO:0000313" key="12">
    <source>
        <dbReference type="Proteomes" id="UP001201217"/>
    </source>
</evidence>
<name>A0ABS9E313_9HYPH</name>
<evidence type="ECO:0000259" key="10">
    <source>
        <dbReference type="PROSITE" id="PS50878"/>
    </source>
</evidence>
<evidence type="ECO:0000256" key="9">
    <source>
        <dbReference type="ARBA" id="ARBA00048173"/>
    </source>
</evidence>
<comment type="catalytic activity">
    <reaction evidence="9">
        <text>DNA(n) + a 2'-deoxyribonucleoside 5'-triphosphate = DNA(n+1) + diphosphate</text>
        <dbReference type="Rhea" id="RHEA:22508"/>
        <dbReference type="Rhea" id="RHEA-COMP:17339"/>
        <dbReference type="Rhea" id="RHEA-COMP:17340"/>
        <dbReference type="ChEBI" id="CHEBI:33019"/>
        <dbReference type="ChEBI" id="CHEBI:61560"/>
        <dbReference type="ChEBI" id="CHEBI:173112"/>
        <dbReference type="EC" id="2.7.7.49"/>
    </reaction>
</comment>
<comment type="caution">
    <text evidence="11">The sequence shown here is derived from an EMBL/GenBank/DDBJ whole genome shotgun (WGS) entry which is preliminary data.</text>
</comment>
<comment type="similarity">
    <text evidence="8">Belongs to the bacterial reverse transcriptase family.</text>
</comment>
<evidence type="ECO:0000256" key="1">
    <source>
        <dbReference type="ARBA" id="ARBA00012493"/>
    </source>
</evidence>
<dbReference type="EC" id="2.7.7.49" evidence="1"/>
<dbReference type="PANTHER" id="PTHR34047">
    <property type="entry name" value="NUCLEAR INTRON MATURASE 1, MITOCHONDRIAL-RELATED"/>
    <property type="match status" value="1"/>
</dbReference>
<keyword evidence="5" id="KW-0460">Magnesium</keyword>
<evidence type="ECO:0000256" key="5">
    <source>
        <dbReference type="ARBA" id="ARBA00022842"/>
    </source>
</evidence>
<dbReference type="CDD" id="cd03487">
    <property type="entry name" value="RT_Bac_retron_II"/>
    <property type="match status" value="1"/>
</dbReference>
<evidence type="ECO:0000256" key="2">
    <source>
        <dbReference type="ARBA" id="ARBA00022679"/>
    </source>
</evidence>
<proteinExistence type="inferred from homology"/>
<protein>
    <recommendedName>
        <fullName evidence="1">RNA-directed DNA polymerase</fullName>
        <ecNumber evidence="1">2.7.7.49</ecNumber>
    </recommendedName>
</protein>
<dbReference type="PRINTS" id="PR00866">
    <property type="entry name" value="RNADNAPOLMS"/>
</dbReference>
<dbReference type="SUPFAM" id="SSF56672">
    <property type="entry name" value="DNA/RNA polymerases"/>
    <property type="match status" value="1"/>
</dbReference>
<dbReference type="PROSITE" id="PS50878">
    <property type="entry name" value="RT_POL"/>
    <property type="match status" value="1"/>
</dbReference>
<dbReference type="RefSeq" id="WP_236112813.1">
    <property type="nucleotide sequence ID" value="NZ_JAKGTI010000001.1"/>
</dbReference>
<dbReference type="InterPro" id="IPR051083">
    <property type="entry name" value="GrpII_Intron_Splice-Mob/Def"/>
</dbReference>
<keyword evidence="12" id="KW-1185">Reference proteome</keyword>
<keyword evidence="4" id="KW-0479">Metal-binding</keyword>
<dbReference type="InterPro" id="IPR043502">
    <property type="entry name" value="DNA/RNA_pol_sf"/>
</dbReference>
<keyword evidence="6 11" id="KW-0695">RNA-directed DNA polymerase</keyword>
<evidence type="ECO:0000256" key="6">
    <source>
        <dbReference type="ARBA" id="ARBA00022918"/>
    </source>
</evidence>
<dbReference type="Pfam" id="PF00078">
    <property type="entry name" value="RVT_1"/>
    <property type="match status" value="1"/>
</dbReference>
<evidence type="ECO:0000256" key="8">
    <source>
        <dbReference type="ARBA" id="ARBA00034120"/>
    </source>
</evidence>
<evidence type="ECO:0000256" key="7">
    <source>
        <dbReference type="ARBA" id="ARBA00023118"/>
    </source>
</evidence>
<evidence type="ECO:0000313" key="11">
    <source>
        <dbReference type="EMBL" id="MCF4097241.1"/>
    </source>
</evidence>
<organism evidence="11 12">
    <name type="scientific">Maritalea mediterranea</name>
    <dbReference type="NCBI Taxonomy" id="2909667"/>
    <lineage>
        <taxon>Bacteria</taxon>
        <taxon>Pseudomonadati</taxon>
        <taxon>Pseudomonadota</taxon>
        <taxon>Alphaproteobacteria</taxon>
        <taxon>Hyphomicrobiales</taxon>
        <taxon>Devosiaceae</taxon>
        <taxon>Maritalea</taxon>
    </lineage>
</organism>
<accession>A0ABS9E313</accession>
<dbReference type="PANTHER" id="PTHR34047:SF7">
    <property type="entry name" value="RNA-DIRECTED DNA POLYMERASE"/>
    <property type="match status" value="1"/>
</dbReference>
<dbReference type="EMBL" id="JAKGTI010000001">
    <property type="protein sequence ID" value="MCF4097241.1"/>
    <property type="molecule type" value="Genomic_DNA"/>
</dbReference>
<keyword evidence="2" id="KW-0808">Transferase</keyword>
<evidence type="ECO:0000256" key="3">
    <source>
        <dbReference type="ARBA" id="ARBA00022695"/>
    </source>
</evidence>
<sequence length="431" mass="48548">MDKRLFSHNLAVHLSLCPWSLDQISACLRRNLPKGAHKYTTEIANELHIGLPTIFTPSVSAIEIVLRRAIRLESTYQFCRKQGKWPALNLSSPTMCPTPAFEGLDIPQLPTTASVADWLSISERRLDYLADEQNRHEEHGEASINHYHYIFKNKNGGGIRVIEAPKENLKSIQRAILKNIIGIVPPHDAAFGFVKGRNCLKAANRHVGEKVVLCFDLKNFFPSIGAGRVFGLFRCLGYPDAVARVLTSLCTSLTPRRILERFPLEERSIYNKRHLPQGAPTSPALANQICFGLDKRLNALAKCLGAQYSRYADDLTFSGDKHIARPLQYFLPVIAQDEGFSLNRAKTRVMPRASRQTVTGVLVNEHLNIDRRSFDKLKAIIHACGKPGDRRLLDPSFRKSLMGKIDWVESVNPHRGQRLRQLLSKAVENHI</sequence>
<dbReference type="GO" id="GO:0003964">
    <property type="term" value="F:RNA-directed DNA polymerase activity"/>
    <property type="evidence" value="ECO:0007669"/>
    <property type="project" value="UniProtKB-KW"/>
</dbReference>
<dbReference type="InterPro" id="IPR000477">
    <property type="entry name" value="RT_dom"/>
</dbReference>
<evidence type="ECO:0000256" key="4">
    <source>
        <dbReference type="ARBA" id="ARBA00022723"/>
    </source>
</evidence>
<gene>
    <name evidence="11" type="ORF">L1I42_01915</name>
</gene>
<dbReference type="Proteomes" id="UP001201217">
    <property type="component" value="Unassembled WGS sequence"/>
</dbReference>
<reference evidence="11 12" key="1">
    <citation type="submission" date="2022-01" db="EMBL/GenBank/DDBJ databases">
        <title>Maritalea mediterranea sp. nov., isolated from marine plastic residues from the Malva-rosa beach (Valencia, Spain).</title>
        <authorList>
            <person name="Vidal-Verdu A."/>
            <person name="Molina-Menor E."/>
            <person name="Pascual J."/>
            <person name="Pereto J."/>
            <person name="Porcar M."/>
        </authorList>
    </citation>
    <scope>NUCLEOTIDE SEQUENCE [LARGE SCALE GENOMIC DNA]</scope>
    <source>
        <strain evidence="11 12">P4.10X</strain>
    </source>
</reference>
<keyword evidence="7" id="KW-0051">Antiviral defense</keyword>